<keyword evidence="9" id="KW-1185">Reference proteome</keyword>
<evidence type="ECO:0000256" key="6">
    <source>
        <dbReference type="SAM" id="MobiDB-lite"/>
    </source>
</evidence>
<dbReference type="Pfam" id="PF00412">
    <property type="entry name" value="LIM"/>
    <property type="match status" value="4"/>
</dbReference>
<keyword evidence="3 5" id="KW-0440">LIM domain</keyword>
<dbReference type="AlphaFoldDB" id="A0AA38LXT7"/>
<evidence type="ECO:0000313" key="8">
    <source>
        <dbReference type="EMBL" id="KAJ3615621.1"/>
    </source>
</evidence>
<reference evidence="8" key="1">
    <citation type="journal article" date="2023" name="G3 (Bethesda)">
        <title>Whole genome assemblies of Zophobas morio and Tenebrio molitor.</title>
        <authorList>
            <person name="Kaur S."/>
            <person name="Stinson S.A."/>
            <person name="diCenzo G.C."/>
        </authorList>
    </citation>
    <scope>NUCLEOTIDE SEQUENCE</scope>
    <source>
        <strain evidence="8">QUZm001</strain>
    </source>
</reference>
<dbReference type="Gene3D" id="2.10.110.10">
    <property type="entry name" value="Cysteine Rich Protein"/>
    <property type="match status" value="4"/>
</dbReference>
<dbReference type="PROSITE" id="PS00478">
    <property type="entry name" value="LIM_DOMAIN_1"/>
    <property type="match status" value="3"/>
</dbReference>
<evidence type="ECO:0000256" key="2">
    <source>
        <dbReference type="ARBA" id="ARBA00022833"/>
    </source>
</evidence>
<evidence type="ECO:0000259" key="7">
    <source>
        <dbReference type="PROSITE" id="PS50023"/>
    </source>
</evidence>
<comment type="subcellular location">
    <subcellularLocation>
        <location evidence="4">Cytoplasm</location>
        <location evidence="4">Myofibril</location>
        <location evidence="4">Sarcomere</location>
        <location evidence="4">M line</location>
    </subcellularLocation>
</comment>
<evidence type="ECO:0000256" key="5">
    <source>
        <dbReference type="PROSITE-ProRule" id="PRU00125"/>
    </source>
</evidence>
<dbReference type="InterPro" id="IPR001781">
    <property type="entry name" value="Znf_LIM"/>
</dbReference>
<protein>
    <recommendedName>
        <fullName evidence="7">LIM zinc-binding domain-containing protein</fullName>
    </recommendedName>
</protein>
<keyword evidence="1 5" id="KW-0479">Metal-binding</keyword>
<sequence length="312" mass="36651">MDELDGIFSNLKNDRGAEPTETPTTELDLLLKKLEGFKVIEELDVIKDKEIVENTAPIDKDIRDVQIKSDKELKQTVCFRCQKPIIGQPFSILGKDWHETCFCCYTCKSQLNSKNFFDYGGLPYCRSDYNALVFFKCAYCGELIENMCVHALGRVWHPDHFFCSQCGRVFKDENYREVDGKAYCEEDYFRMFAPKCKGCGLPVMDQLISAMDCDWHEDCFRCATCNQLFEEGLFYEHAEKPYCYEHFCEVRGMVCEYCGKPISDDYITVSNKRRFHRDHFLCNFCHKRLDKVASKERESKFYCLQCHVRLFE</sequence>
<feature type="domain" description="LIM zinc-binding" evidence="7">
    <location>
        <begin position="195"/>
        <end position="252"/>
    </location>
</feature>
<name>A0AA38LXT7_9CUCU</name>
<evidence type="ECO:0000256" key="1">
    <source>
        <dbReference type="ARBA" id="ARBA00022723"/>
    </source>
</evidence>
<dbReference type="PANTHER" id="PTHR24210:SF14">
    <property type="entry name" value="LIM ZINC-BINDING DOMAIN-CONTAINING PROTEIN"/>
    <property type="match status" value="1"/>
</dbReference>
<proteinExistence type="predicted"/>
<dbReference type="PROSITE" id="PS50023">
    <property type="entry name" value="LIM_DOMAIN_2"/>
    <property type="match status" value="4"/>
</dbReference>
<evidence type="ECO:0000256" key="3">
    <source>
        <dbReference type="ARBA" id="ARBA00023038"/>
    </source>
</evidence>
<feature type="region of interest" description="Disordered" evidence="6">
    <location>
        <begin position="1"/>
        <end position="22"/>
    </location>
</feature>
<comment type="caution">
    <text evidence="8">The sequence shown here is derived from an EMBL/GenBank/DDBJ whole genome shotgun (WGS) entry which is preliminary data.</text>
</comment>
<keyword evidence="2 5" id="KW-0862">Zinc</keyword>
<organism evidence="8 9">
    <name type="scientific">Zophobas morio</name>
    <dbReference type="NCBI Taxonomy" id="2755281"/>
    <lineage>
        <taxon>Eukaryota</taxon>
        <taxon>Metazoa</taxon>
        <taxon>Ecdysozoa</taxon>
        <taxon>Arthropoda</taxon>
        <taxon>Hexapoda</taxon>
        <taxon>Insecta</taxon>
        <taxon>Pterygota</taxon>
        <taxon>Neoptera</taxon>
        <taxon>Endopterygota</taxon>
        <taxon>Coleoptera</taxon>
        <taxon>Polyphaga</taxon>
        <taxon>Cucujiformia</taxon>
        <taxon>Tenebrionidae</taxon>
        <taxon>Zophobas</taxon>
    </lineage>
</organism>
<dbReference type="GO" id="GO:0031430">
    <property type="term" value="C:M band"/>
    <property type="evidence" value="ECO:0007669"/>
    <property type="project" value="UniProtKB-SubCell"/>
</dbReference>
<gene>
    <name evidence="8" type="ORF">Zmor_012423</name>
</gene>
<dbReference type="SUPFAM" id="SSF57716">
    <property type="entry name" value="Glucocorticoid receptor-like (DNA-binding domain)"/>
    <property type="match status" value="5"/>
</dbReference>
<dbReference type="GO" id="GO:0055120">
    <property type="term" value="C:striated muscle dense body"/>
    <property type="evidence" value="ECO:0007669"/>
    <property type="project" value="UniProtKB-ARBA"/>
</dbReference>
<dbReference type="SMART" id="SM00132">
    <property type="entry name" value="LIM"/>
    <property type="match status" value="4"/>
</dbReference>
<dbReference type="FunFam" id="2.10.110.10:FF:000009">
    <property type="entry name" value="Paxillin isoform 1"/>
    <property type="match status" value="1"/>
</dbReference>
<dbReference type="Proteomes" id="UP001168821">
    <property type="component" value="Unassembled WGS sequence"/>
</dbReference>
<feature type="domain" description="LIM zinc-binding" evidence="7">
    <location>
        <begin position="76"/>
        <end position="133"/>
    </location>
</feature>
<dbReference type="InterPro" id="IPR017351">
    <property type="entry name" value="PINCH-1-4-like"/>
</dbReference>
<dbReference type="GO" id="GO:0046872">
    <property type="term" value="F:metal ion binding"/>
    <property type="evidence" value="ECO:0007669"/>
    <property type="project" value="UniProtKB-KW"/>
</dbReference>
<evidence type="ECO:0000256" key="4">
    <source>
        <dbReference type="ARBA" id="ARBA00037833"/>
    </source>
</evidence>
<dbReference type="EMBL" id="JALNTZ010003999">
    <property type="protein sequence ID" value="KAJ3615621.1"/>
    <property type="molecule type" value="Genomic_DNA"/>
</dbReference>
<feature type="domain" description="LIM zinc-binding" evidence="7">
    <location>
        <begin position="135"/>
        <end position="194"/>
    </location>
</feature>
<feature type="domain" description="LIM zinc-binding" evidence="7">
    <location>
        <begin position="253"/>
        <end position="312"/>
    </location>
</feature>
<dbReference type="PANTHER" id="PTHR24210">
    <property type="entry name" value="LIM DOMAIN-CONTAINING PROTEIN"/>
    <property type="match status" value="1"/>
</dbReference>
<accession>A0AA38LXT7</accession>
<evidence type="ECO:0000313" key="9">
    <source>
        <dbReference type="Proteomes" id="UP001168821"/>
    </source>
</evidence>